<keyword evidence="8" id="KW-0350">Heme biosynthesis</keyword>
<keyword evidence="9 13" id="KW-0472">Membrane</keyword>
<feature type="transmembrane region" description="Helical" evidence="13">
    <location>
        <begin position="289"/>
        <end position="308"/>
    </location>
</feature>
<feature type="transmembrane region" description="Helical" evidence="13">
    <location>
        <begin position="178"/>
        <end position="199"/>
    </location>
</feature>
<evidence type="ECO:0000256" key="12">
    <source>
        <dbReference type="SAM" id="MobiDB-lite"/>
    </source>
</evidence>
<keyword evidence="4" id="KW-0479">Metal-binding</keyword>
<evidence type="ECO:0000256" key="8">
    <source>
        <dbReference type="ARBA" id="ARBA00023133"/>
    </source>
</evidence>
<feature type="transmembrane region" description="Helical" evidence="13">
    <location>
        <begin position="131"/>
        <end position="157"/>
    </location>
</feature>
<evidence type="ECO:0000256" key="5">
    <source>
        <dbReference type="ARBA" id="ARBA00022989"/>
    </source>
</evidence>
<comment type="caution">
    <text evidence="14">The sequence shown here is derived from an EMBL/GenBank/DDBJ whole genome shotgun (WGS) entry which is preliminary data.</text>
</comment>
<dbReference type="PANTHER" id="PTHR35457">
    <property type="entry name" value="HEME A SYNTHASE"/>
    <property type="match status" value="1"/>
</dbReference>
<keyword evidence="7" id="KW-0408">Iron</keyword>
<evidence type="ECO:0000313" key="14">
    <source>
        <dbReference type="EMBL" id="NMP23934.1"/>
    </source>
</evidence>
<dbReference type="GO" id="GO:0006784">
    <property type="term" value="P:heme A biosynthetic process"/>
    <property type="evidence" value="ECO:0007669"/>
    <property type="project" value="InterPro"/>
</dbReference>
<dbReference type="GO" id="GO:0016020">
    <property type="term" value="C:membrane"/>
    <property type="evidence" value="ECO:0007669"/>
    <property type="project" value="UniProtKB-SubCell"/>
</dbReference>
<dbReference type="PANTHER" id="PTHR35457:SF1">
    <property type="entry name" value="HEME A SYNTHASE"/>
    <property type="match status" value="1"/>
</dbReference>
<keyword evidence="5 13" id="KW-1133">Transmembrane helix</keyword>
<evidence type="ECO:0000256" key="2">
    <source>
        <dbReference type="ARBA" id="ARBA00022475"/>
    </source>
</evidence>
<keyword evidence="15" id="KW-1185">Reference proteome</keyword>
<dbReference type="AlphaFoldDB" id="A0A7Y0L8N7"/>
<name>A0A7Y0L8N7_9FIRM</name>
<evidence type="ECO:0000256" key="4">
    <source>
        <dbReference type="ARBA" id="ARBA00022723"/>
    </source>
</evidence>
<keyword evidence="10" id="KW-1015">Disulfide bond</keyword>
<dbReference type="EMBL" id="JABBVZ010000074">
    <property type="protein sequence ID" value="NMP23934.1"/>
    <property type="molecule type" value="Genomic_DNA"/>
</dbReference>
<evidence type="ECO:0000256" key="3">
    <source>
        <dbReference type="ARBA" id="ARBA00022692"/>
    </source>
</evidence>
<feature type="transmembrane region" description="Helical" evidence="13">
    <location>
        <begin position="228"/>
        <end position="246"/>
    </location>
</feature>
<keyword evidence="6" id="KW-0560">Oxidoreductase</keyword>
<proteinExistence type="predicted"/>
<evidence type="ECO:0000313" key="15">
    <source>
        <dbReference type="Proteomes" id="UP000533476"/>
    </source>
</evidence>
<comment type="pathway">
    <text evidence="11">Porphyrin-containing compound metabolism.</text>
</comment>
<keyword evidence="2" id="KW-1003">Cell membrane</keyword>
<evidence type="ECO:0000256" key="13">
    <source>
        <dbReference type="SAM" id="Phobius"/>
    </source>
</evidence>
<dbReference type="RefSeq" id="WP_169101617.1">
    <property type="nucleotide sequence ID" value="NZ_JABBVZ010000074.1"/>
</dbReference>
<evidence type="ECO:0000256" key="7">
    <source>
        <dbReference type="ARBA" id="ARBA00023004"/>
    </source>
</evidence>
<sequence length="341" mass="36289">MMVTRREGSPTPSGWLKFAAVVSALGMGIVNFIGFLDTQTGSALGCGPDWPLCNGQVIPRISNIHVLIEFAHRALVGGFALISVVVSIWALLQYRRHIEVKVLAWLNIAFIVVQSGLGALAVVFTNPPAVLALHLGFGLLAMIGAVLLAIFIFQLAAQSDGRPSGVTWRANTSSSTRIWVVGIWIYTYVAMYWGSYVAFRGGGEACSTWPLCNGKVFPGFSGDVGLDFIHRLFAVGLAVLAVLLLIHLRGAGKDRPDLARGATWFLIAVLMQIASGANLALSHVATGPYLLHITTLMFLFSVLSYLGLQTMPAGKASEAPIPGSRQAASRPSRTDGVAGES</sequence>
<evidence type="ECO:0000256" key="6">
    <source>
        <dbReference type="ARBA" id="ARBA00023002"/>
    </source>
</evidence>
<feature type="transmembrane region" description="Helical" evidence="13">
    <location>
        <begin position="258"/>
        <end position="277"/>
    </location>
</feature>
<comment type="subcellular location">
    <subcellularLocation>
        <location evidence="1">Membrane</location>
        <topology evidence="1">Multi-pass membrane protein</topology>
    </subcellularLocation>
</comment>
<dbReference type="InterPro" id="IPR050450">
    <property type="entry name" value="COX15/CtaA_HemeA_synthase"/>
</dbReference>
<accession>A0A7Y0L8N7</accession>
<evidence type="ECO:0000256" key="11">
    <source>
        <dbReference type="ARBA" id="ARBA00023444"/>
    </source>
</evidence>
<feature type="region of interest" description="Disordered" evidence="12">
    <location>
        <begin position="315"/>
        <end position="341"/>
    </location>
</feature>
<dbReference type="Proteomes" id="UP000533476">
    <property type="component" value="Unassembled WGS sequence"/>
</dbReference>
<dbReference type="Pfam" id="PF02628">
    <property type="entry name" value="COX15-CtaA"/>
    <property type="match status" value="1"/>
</dbReference>
<organism evidence="14 15">
    <name type="scientific">Sulfobacillus harzensis</name>
    <dbReference type="NCBI Taxonomy" id="2729629"/>
    <lineage>
        <taxon>Bacteria</taxon>
        <taxon>Bacillati</taxon>
        <taxon>Bacillota</taxon>
        <taxon>Clostridia</taxon>
        <taxon>Eubacteriales</taxon>
        <taxon>Clostridiales Family XVII. Incertae Sedis</taxon>
        <taxon>Sulfobacillus</taxon>
    </lineage>
</organism>
<protein>
    <submittedName>
        <fullName evidence="14">Heme A synthase</fullName>
    </submittedName>
</protein>
<feature type="transmembrane region" description="Helical" evidence="13">
    <location>
        <begin position="104"/>
        <end position="125"/>
    </location>
</feature>
<dbReference type="GO" id="GO:0046872">
    <property type="term" value="F:metal ion binding"/>
    <property type="evidence" value="ECO:0007669"/>
    <property type="project" value="UniProtKB-KW"/>
</dbReference>
<feature type="transmembrane region" description="Helical" evidence="13">
    <location>
        <begin position="70"/>
        <end position="92"/>
    </location>
</feature>
<reference evidence="14 15" key="1">
    <citation type="submission" date="2020-04" db="EMBL/GenBank/DDBJ databases">
        <authorList>
            <person name="Zhang R."/>
            <person name="Schippers A."/>
        </authorList>
    </citation>
    <scope>NUCLEOTIDE SEQUENCE [LARGE SCALE GENOMIC DNA]</scope>
    <source>
        <strain evidence="14 15">DSM 109850</strain>
    </source>
</reference>
<dbReference type="GO" id="GO:0016491">
    <property type="term" value="F:oxidoreductase activity"/>
    <property type="evidence" value="ECO:0007669"/>
    <property type="project" value="UniProtKB-KW"/>
</dbReference>
<dbReference type="InterPro" id="IPR003780">
    <property type="entry name" value="COX15/CtaA_fam"/>
</dbReference>
<keyword evidence="3 13" id="KW-0812">Transmembrane</keyword>
<evidence type="ECO:0000256" key="9">
    <source>
        <dbReference type="ARBA" id="ARBA00023136"/>
    </source>
</evidence>
<gene>
    <name evidence="14" type="ORF">HIJ39_16495</name>
</gene>
<feature type="transmembrane region" description="Helical" evidence="13">
    <location>
        <begin position="15"/>
        <end position="35"/>
    </location>
</feature>
<evidence type="ECO:0000256" key="1">
    <source>
        <dbReference type="ARBA" id="ARBA00004141"/>
    </source>
</evidence>
<evidence type="ECO:0000256" key="10">
    <source>
        <dbReference type="ARBA" id="ARBA00023157"/>
    </source>
</evidence>